<feature type="region of interest" description="Disordered" evidence="1">
    <location>
        <begin position="80"/>
        <end position="113"/>
    </location>
</feature>
<dbReference type="Proteomes" id="UP000735874">
    <property type="component" value="Unassembled WGS sequence"/>
</dbReference>
<dbReference type="Proteomes" id="UP000736787">
    <property type="component" value="Unassembled WGS sequence"/>
</dbReference>
<dbReference type="AlphaFoldDB" id="A0A329SI24"/>
<dbReference type="EMBL" id="RCMG01000884">
    <property type="protein sequence ID" value="KAG2843503.1"/>
    <property type="molecule type" value="Genomic_DNA"/>
</dbReference>
<accession>A0A329SI24</accession>
<dbReference type="EMBL" id="RCMI01000900">
    <property type="protein sequence ID" value="KAG2894931.1"/>
    <property type="molecule type" value="Genomic_DNA"/>
</dbReference>
<comment type="caution">
    <text evidence="8">The sequence shown here is derived from an EMBL/GenBank/DDBJ whole genome shotgun (WGS) entry which is preliminary data.</text>
</comment>
<evidence type="ECO:0008006" key="10">
    <source>
        <dbReference type="Google" id="ProtNLM"/>
    </source>
</evidence>
<proteinExistence type="predicted"/>
<evidence type="ECO:0000313" key="9">
    <source>
        <dbReference type="Proteomes" id="UP000251314"/>
    </source>
</evidence>
<dbReference type="OrthoDB" id="124782at2759"/>
<feature type="region of interest" description="Disordered" evidence="1">
    <location>
        <begin position="33"/>
        <end position="57"/>
    </location>
</feature>
<evidence type="ECO:0000313" key="5">
    <source>
        <dbReference type="EMBL" id="KAG2990409.1"/>
    </source>
</evidence>
<evidence type="ECO:0000256" key="1">
    <source>
        <dbReference type="SAM" id="MobiDB-lite"/>
    </source>
</evidence>
<feature type="compositionally biased region" description="Acidic residues" evidence="1">
    <location>
        <begin position="87"/>
        <end position="96"/>
    </location>
</feature>
<organism evidence="8 9">
    <name type="scientific">Phytophthora cactorum</name>
    <dbReference type="NCBI Taxonomy" id="29920"/>
    <lineage>
        <taxon>Eukaryota</taxon>
        <taxon>Sar</taxon>
        <taxon>Stramenopiles</taxon>
        <taxon>Oomycota</taxon>
        <taxon>Peronosporomycetes</taxon>
        <taxon>Peronosporales</taxon>
        <taxon>Peronosporaceae</taxon>
        <taxon>Phytophthora</taxon>
    </lineage>
</organism>
<protein>
    <recommendedName>
        <fullName evidence="10">DDE Tnp4 domain-containing protein</fullName>
    </recommendedName>
</protein>
<evidence type="ECO:0000313" key="8">
    <source>
        <dbReference type="EMBL" id="RAW35328.1"/>
    </source>
</evidence>
<dbReference type="Proteomes" id="UP000697107">
    <property type="component" value="Unassembled WGS sequence"/>
</dbReference>
<dbReference type="Proteomes" id="UP000760860">
    <property type="component" value="Unassembled WGS sequence"/>
</dbReference>
<reference evidence="2" key="2">
    <citation type="submission" date="2018-10" db="EMBL/GenBank/DDBJ databases">
        <title>Effector identification in a new, highly contiguous assembly of the strawberry crown rot pathogen Phytophthora cactorum.</title>
        <authorList>
            <person name="Armitage A.D."/>
            <person name="Nellist C.F."/>
            <person name="Bates H."/>
            <person name="Vickerstaff R.J."/>
            <person name="Harrison R.J."/>
        </authorList>
    </citation>
    <scope>NUCLEOTIDE SEQUENCE</scope>
    <source>
        <strain evidence="2">15-7</strain>
        <strain evidence="3">4032</strain>
        <strain evidence="4">4040</strain>
        <strain evidence="5">P415</strain>
        <strain evidence="6">P421</strain>
    </source>
</reference>
<sequence length="113" mass="12790">MDYEPLNAKAVIVACALAHNFIRQFDEFDLVSDLEDDNDSSSDISNDSDDGEPIAFDFQNGTSWRNWMTNEMWRGYEEFRSNASMESDQESEESSDDSGSGRAESNMSFDSDN</sequence>
<evidence type="ECO:0000313" key="3">
    <source>
        <dbReference type="EMBL" id="KAG2894931.1"/>
    </source>
</evidence>
<dbReference type="Proteomes" id="UP000251314">
    <property type="component" value="Unassembled WGS sequence"/>
</dbReference>
<dbReference type="EMBL" id="JAENGZ010000122">
    <property type="protein sequence ID" value="KAG6968332.1"/>
    <property type="molecule type" value="Genomic_DNA"/>
</dbReference>
<dbReference type="Proteomes" id="UP000688947">
    <property type="component" value="Unassembled WGS sequence"/>
</dbReference>
<feature type="compositionally biased region" description="Acidic residues" evidence="1">
    <location>
        <begin position="33"/>
        <end position="52"/>
    </location>
</feature>
<name>A0A329SI24_9STRA</name>
<evidence type="ECO:0000313" key="2">
    <source>
        <dbReference type="EMBL" id="KAG2843503.1"/>
    </source>
</evidence>
<evidence type="ECO:0000313" key="7">
    <source>
        <dbReference type="EMBL" id="KAG6968332.1"/>
    </source>
</evidence>
<dbReference type="EMBL" id="RCMV01000992">
    <property type="protein sequence ID" value="KAG3211152.1"/>
    <property type="molecule type" value="Genomic_DNA"/>
</dbReference>
<dbReference type="EMBL" id="RCMK01000900">
    <property type="protein sequence ID" value="KAG2908387.1"/>
    <property type="molecule type" value="Genomic_DNA"/>
</dbReference>
<reference evidence="8 9" key="1">
    <citation type="submission" date="2018-01" db="EMBL/GenBank/DDBJ databases">
        <title>Draft genome of the strawberry crown rot pathogen Phytophthora cactorum.</title>
        <authorList>
            <person name="Armitage A.D."/>
            <person name="Lysoe E."/>
            <person name="Nellist C.F."/>
            <person name="Harrison R.J."/>
            <person name="Brurberg M.B."/>
        </authorList>
    </citation>
    <scope>NUCLEOTIDE SEQUENCE [LARGE SCALE GENOMIC DNA]</scope>
    <source>
        <strain evidence="8 9">10300</strain>
    </source>
</reference>
<evidence type="ECO:0000313" key="6">
    <source>
        <dbReference type="EMBL" id="KAG3211152.1"/>
    </source>
</evidence>
<gene>
    <name evidence="7" type="ORF">JG687_00003817</name>
    <name evidence="8" type="ORF">PC110_g8378</name>
    <name evidence="2" type="ORF">PC113_g18589</name>
    <name evidence="3" type="ORF">PC115_g18022</name>
    <name evidence="4" type="ORF">PC117_g19969</name>
    <name evidence="5" type="ORF">PC118_g5665</name>
    <name evidence="6" type="ORF">PC129_g17862</name>
</gene>
<dbReference type="EMBL" id="RCML01000118">
    <property type="protein sequence ID" value="KAG2990409.1"/>
    <property type="molecule type" value="Genomic_DNA"/>
</dbReference>
<evidence type="ECO:0000313" key="4">
    <source>
        <dbReference type="EMBL" id="KAG2908387.1"/>
    </source>
</evidence>
<dbReference type="Proteomes" id="UP000774804">
    <property type="component" value="Unassembled WGS sequence"/>
</dbReference>
<dbReference type="VEuPathDB" id="FungiDB:PC110_g8378"/>
<keyword evidence="9" id="KW-1185">Reference proteome</keyword>
<dbReference type="EMBL" id="MJFZ01000172">
    <property type="protein sequence ID" value="RAW35328.1"/>
    <property type="molecule type" value="Genomic_DNA"/>
</dbReference>
<reference evidence="7" key="3">
    <citation type="submission" date="2021-01" db="EMBL/GenBank/DDBJ databases">
        <title>Phytophthora aleatoria, a newly-described species from Pinus radiata is distinct from Phytophthora cactorum isolates based on comparative genomics.</title>
        <authorList>
            <person name="Mcdougal R."/>
            <person name="Panda P."/>
            <person name="Williams N."/>
            <person name="Studholme D.J."/>
        </authorList>
    </citation>
    <scope>NUCLEOTIDE SEQUENCE</scope>
    <source>
        <strain evidence="7">NZFS 3830</strain>
    </source>
</reference>